<reference evidence="1 2" key="1">
    <citation type="submission" date="2014-06" db="EMBL/GenBank/DDBJ databases">
        <title>Whole Genome Sequences of Three Symbiotic Endozoicomonas Bacteria.</title>
        <authorList>
            <person name="Neave M.J."/>
            <person name="Apprill A."/>
            <person name="Voolstra C.R."/>
        </authorList>
    </citation>
    <scope>NUCLEOTIDE SEQUENCE [LARGE SCALE GENOMIC DNA]</scope>
    <source>
        <strain evidence="1 2">DSM 22380</strain>
    </source>
</reference>
<protein>
    <submittedName>
        <fullName evidence="1">Uncharacterized protein</fullName>
    </submittedName>
</protein>
<dbReference type="Proteomes" id="UP000027997">
    <property type="component" value="Unassembled WGS sequence"/>
</dbReference>
<evidence type="ECO:0000313" key="1">
    <source>
        <dbReference type="EMBL" id="KEI70239.1"/>
    </source>
</evidence>
<gene>
    <name evidence="1" type="ORF">GV64_05340</name>
</gene>
<dbReference type="AlphaFoldDB" id="A0A081K7W3"/>
<organism evidence="1 2">
    <name type="scientific">Endozoicomonas elysicola</name>
    <dbReference type="NCBI Taxonomy" id="305900"/>
    <lineage>
        <taxon>Bacteria</taxon>
        <taxon>Pseudomonadati</taxon>
        <taxon>Pseudomonadota</taxon>
        <taxon>Gammaproteobacteria</taxon>
        <taxon>Oceanospirillales</taxon>
        <taxon>Endozoicomonadaceae</taxon>
        <taxon>Endozoicomonas</taxon>
    </lineage>
</organism>
<evidence type="ECO:0000313" key="2">
    <source>
        <dbReference type="Proteomes" id="UP000027997"/>
    </source>
</evidence>
<keyword evidence="2" id="KW-1185">Reference proteome</keyword>
<proteinExistence type="predicted"/>
<sequence>MVGRASNPATGIYKPGKFTANRELDVVGSMDKLRLKHTLMATAQMPDINPFSGISVIKNEDINLLEQNDWEKVLEPC</sequence>
<name>A0A081K7W3_9GAMM</name>
<dbReference type="STRING" id="305900.GV64_05340"/>
<accession>A0A081K7W3</accession>
<dbReference type="EMBL" id="JOJP01000001">
    <property type="protein sequence ID" value="KEI70239.1"/>
    <property type="molecule type" value="Genomic_DNA"/>
</dbReference>
<comment type="caution">
    <text evidence="1">The sequence shown here is derived from an EMBL/GenBank/DDBJ whole genome shotgun (WGS) entry which is preliminary data.</text>
</comment>